<evidence type="ECO:0000313" key="1">
    <source>
        <dbReference type="EMBL" id="GAE84876.1"/>
    </source>
</evidence>
<dbReference type="EMBL" id="BAIV01000021">
    <property type="protein sequence ID" value="GAE84876.1"/>
    <property type="molecule type" value="Genomic_DNA"/>
</dbReference>
<name>W4UVA1_9BACE</name>
<protein>
    <submittedName>
        <fullName evidence="1">Uncharacterized protein</fullName>
    </submittedName>
</protein>
<reference evidence="1 2" key="1">
    <citation type="journal article" date="2014" name="Genome Announc.">
        <title>Draft Genome Sequence of Bacteroides reticulotermitis Strain JCM 10512T, Isolated from the Gut of a Termite.</title>
        <authorList>
            <person name="Yuki M."/>
            <person name="Oshima K."/>
            <person name="Suda W."/>
            <person name="Sakamoto M."/>
            <person name="Iida T."/>
            <person name="Hattori M."/>
            <person name="Ohkuma M."/>
        </authorList>
    </citation>
    <scope>NUCLEOTIDE SEQUENCE [LARGE SCALE GENOMIC DNA]</scope>
    <source>
        <strain evidence="1 2">JCM 10512</strain>
    </source>
</reference>
<organism evidence="1 2">
    <name type="scientific">Bacteroides reticulotermitis JCM 10512</name>
    <dbReference type="NCBI Taxonomy" id="1445607"/>
    <lineage>
        <taxon>Bacteria</taxon>
        <taxon>Pseudomonadati</taxon>
        <taxon>Bacteroidota</taxon>
        <taxon>Bacteroidia</taxon>
        <taxon>Bacteroidales</taxon>
        <taxon>Bacteroidaceae</taxon>
        <taxon>Bacteroides</taxon>
    </lineage>
</organism>
<comment type="caution">
    <text evidence="1">The sequence shown here is derived from an EMBL/GenBank/DDBJ whole genome shotgun (WGS) entry which is preliminary data.</text>
</comment>
<evidence type="ECO:0000313" key="2">
    <source>
        <dbReference type="Proteomes" id="UP000019131"/>
    </source>
</evidence>
<dbReference type="AlphaFoldDB" id="W4UVA1"/>
<keyword evidence="2" id="KW-1185">Reference proteome</keyword>
<accession>W4UVA1</accession>
<proteinExistence type="predicted"/>
<dbReference type="Proteomes" id="UP000019131">
    <property type="component" value="Unassembled WGS sequence"/>
</dbReference>
<dbReference type="STRING" id="1445607.JCM10512_3252"/>
<sequence length="54" mass="6363">MDIFHPVVFPKSLKKATKIILFHLFTIICAVHFQGQEYTFAYLLECRTKGFEKL</sequence>
<gene>
    <name evidence="1" type="ORF">JCM10512_3252</name>
</gene>